<feature type="domain" description="ABC transmembrane type-1" evidence="8">
    <location>
        <begin position="85"/>
        <end position="274"/>
    </location>
</feature>
<dbReference type="SUPFAM" id="SSF161098">
    <property type="entry name" value="MetI-like"/>
    <property type="match status" value="1"/>
</dbReference>
<feature type="transmembrane region" description="Helical" evidence="7">
    <location>
        <begin position="89"/>
        <end position="112"/>
    </location>
</feature>
<comment type="similarity">
    <text evidence="7">Belongs to the binding-protein-dependent transport system permease family.</text>
</comment>
<evidence type="ECO:0000256" key="4">
    <source>
        <dbReference type="ARBA" id="ARBA00022692"/>
    </source>
</evidence>
<dbReference type="Proteomes" id="UP000216475">
    <property type="component" value="Unassembled WGS sequence"/>
</dbReference>
<organism evidence="9 10">
    <name type="scientific">Terribacillus saccharophilus</name>
    <dbReference type="NCBI Taxonomy" id="361277"/>
    <lineage>
        <taxon>Bacteria</taxon>
        <taxon>Bacillati</taxon>
        <taxon>Bacillota</taxon>
        <taxon>Bacilli</taxon>
        <taxon>Bacillales</taxon>
        <taxon>Bacillaceae</taxon>
        <taxon>Terribacillus</taxon>
    </lineage>
</organism>
<evidence type="ECO:0000256" key="5">
    <source>
        <dbReference type="ARBA" id="ARBA00022989"/>
    </source>
</evidence>
<evidence type="ECO:0000256" key="7">
    <source>
        <dbReference type="RuleBase" id="RU363032"/>
    </source>
</evidence>
<protein>
    <submittedName>
        <fullName evidence="9">D-ala-D-ala transporter subunit</fullName>
    </submittedName>
</protein>
<comment type="subcellular location">
    <subcellularLocation>
        <location evidence="1 7">Cell membrane</location>
        <topology evidence="1 7">Multi-pass membrane protein</topology>
    </subcellularLocation>
</comment>
<keyword evidence="5 7" id="KW-1133">Transmembrane helix</keyword>
<dbReference type="InterPro" id="IPR035906">
    <property type="entry name" value="MetI-like_sf"/>
</dbReference>
<dbReference type="Pfam" id="PF00528">
    <property type="entry name" value="BPD_transp_1"/>
    <property type="match status" value="1"/>
</dbReference>
<keyword evidence="2 7" id="KW-0813">Transport</keyword>
<dbReference type="InterPro" id="IPR000515">
    <property type="entry name" value="MetI-like"/>
</dbReference>
<reference evidence="9 10" key="1">
    <citation type="submission" date="2017-07" db="EMBL/GenBank/DDBJ databases">
        <title>Isolation and whole genome analysis of endospore-forming bacteria from heroin.</title>
        <authorList>
            <person name="Kalinowski J."/>
            <person name="Ahrens B."/>
            <person name="Al-Dilaimi A."/>
            <person name="Winkler A."/>
            <person name="Wibberg D."/>
            <person name="Schleenbecker U."/>
            <person name="Ruckert C."/>
            <person name="Wolfel R."/>
            <person name="Grass G."/>
        </authorList>
    </citation>
    <scope>NUCLEOTIDE SEQUENCE [LARGE SCALE GENOMIC DNA]</scope>
    <source>
        <strain evidence="9 10">7509</strain>
    </source>
</reference>
<gene>
    <name evidence="9" type="ORF">CHI12_08775</name>
</gene>
<evidence type="ECO:0000259" key="8">
    <source>
        <dbReference type="PROSITE" id="PS50928"/>
    </source>
</evidence>
<proteinExistence type="inferred from homology"/>
<evidence type="ECO:0000256" key="6">
    <source>
        <dbReference type="ARBA" id="ARBA00023136"/>
    </source>
</evidence>
<dbReference type="PANTHER" id="PTHR43386">
    <property type="entry name" value="OLIGOPEPTIDE TRANSPORT SYSTEM PERMEASE PROTEIN APPC"/>
    <property type="match status" value="1"/>
</dbReference>
<feature type="transmembrane region" description="Helical" evidence="7">
    <location>
        <begin position="20"/>
        <end position="42"/>
    </location>
</feature>
<name>A0A268HDI3_9BACI</name>
<dbReference type="GO" id="GO:0055085">
    <property type="term" value="P:transmembrane transport"/>
    <property type="evidence" value="ECO:0007669"/>
    <property type="project" value="InterPro"/>
</dbReference>
<evidence type="ECO:0000256" key="1">
    <source>
        <dbReference type="ARBA" id="ARBA00004651"/>
    </source>
</evidence>
<accession>A0A268HDI3</accession>
<keyword evidence="6 7" id="KW-0472">Membrane</keyword>
<dbReference type="EMBL" id="NPBH01000031">
    <property type="protein sequence ID" value="PAE07924.1"/>
    <property type="molecule type" value="Genomic_DNA"/>
</dbReference>
<dbReference type="GO" id="GO:0005886">
    <property type="term" value="C:plasma membrane"/>
    <property type="evidence" value="ECO:0007669"/>
    <property type="project" value="UniProtKB-SubCell"/>
</dbReference>
<dbReference type="Gene3D" id="1.10.3720.10">
    <property type="entry name" value="MetI-like"/>
    <property type="match status" value="1"/>
</dbReference>
<dbReference type="InterPro" id="IPR050366">
    <property type="entry name" value="BP-dependent_transpt_permease"/>
</dbReference>
<dbReference type="AlphaFoldDB" id="A0A268HDI3"/>
<keyword evidence="3" id="KW-1003">Cell membrane</keyword>
<keyword evidence="4 7" id="KW-0812">Transmembrane</keyword>
<evidence type="ECO:0000313" key="10">
    <source>
        <dbReference type="Proteomes" id="UP000216475"/>
    </source>
</evidence>
<dbReference type="PROSITE" id="PS50928">
    <property type="entry name" value="ABC_TM1"/>
    <property type="match status" value="1"/>
</dbReference>
<dbReference type="PANTHER" id="PTHR43386:SF25">
    <property type="entry name" value="PEPTIDE ABC TRANSPORTER PERMEASE PROTEIN"/>
    <property type="match status" value="1"/>
</dbReference>
<dbReference type="CDD" id="cd06261">
    <property type="entry name" value="TM_PBP2"/>
    <property type="match status" value="1"/>
</dbReference>
<evidence type="ECO:0000256" key="2">
    <source>
        <dbReference type="ARBA" id="ARBA00022448"/>
    </source>
</evidence>
<comment type="caution">
    <text evidence="9">The sequence shown here is derived from an EMBL/GenBank/DDBJ whole genome shotgun (WGS) entry which is preliminary data.</text>
</comment>
<feature type="transmembrane region" description="Helical" evidence="7">
    <location>
        <begin position="207"/>
        <end position="231"/>
    </location>
</feature>
<evidence type="ECO:0000313" key="9">
    <source>
        <dbReference type="EMBL" id="PAE07924.1"/>
    </source>
</evidence>
<feature type="transmembrane region" description="Helical" evidence="7">
    <location>
        <begin position="251"/>
        <end position="274"/>
    </location>
</feature>
<evidence type="ECO:0000256" key="3">
    <source>
        <dbReference type="ARBA" id="ARBA00022475"/>
    </source>
</evidence>
<sequence length="288" mass="31010">MMIGSLKRIKSLSYRRNSWWTGSLLLLSTGFILFIVICSLFPDQIASHSPTRMDPSDALLAPSLEHLLGTDQFGRDIFSLIVHGSQQSLVIGVLSVLIGGGIGALIGLVSGYCNNALDNTFMRIMDIIMTIPGIMLAILVSAVLGPSTLNLILAVSIASLPGYARVMRGQVLHVKDAGYVHASRSIGLGHTGRILFHILPNSLPPMLVMATIGVGNAILMATGLSFLGLGTVHEIPDWGYLLSLGRDYLTVAWWIGFFPGLFISLFVISVNILGDAYRNYLDPRSATS</sequence>